<dbReference type="InParanoid" id="K2S927"/>
<dbReference type="HOGENOM" id="CLU_744092_0_0_1"/>
<proteinExistence type="predicted"/>
<accession>K2S927</accession>
<feature type="compositionally biased region" description="Basic and acidic residues" evidence="1">
    <location>
        <begin position="61"/>
        <end position="75"/>
    </location>
</feature>
<evidence type="ECO:0000313" key="2">
    <source>
        <dbReference type="EMBL" id="EKG21387.1"/>
    </source>
</evidence>
<gene>
    <name evidence="2" type="ORF">MPH_01379</name>
</gene>
<sequence length="372" mass="40255">MDEPFYHIPCVESMVDLLSLVSKGFREKGWLIGVSFYWEELADWTHVKRKNVMGSMAGGAKTERGGGSHKGPDTRTRPFSTLLAEISNRFQPQQKLVKAGYTNSTKAWPSSLLPTRSPMKDTNESLQGYQPPNIPPYRHTSMRPYSLTPRIVPNNAPRILWPAPAPITPAPEPLCLTPLTRVNLVRRLNQHITHWQPGRIIASLQISTKRSRRRDIRAFILRHNMLLAAAIAGRARHRHARVRLAVRARTVHVILALACAVQLESHLVAAEALAVVAVHAAELAASRGAAGGSPGSAGTAAAATVPVRGAWPVGAQVPEGAGEERAQDGHVDGEEADDGLADAPAVDVEGRGRLAEGEHRADDRGADDKDAG</sequence>
<protein>
    <submittedName>
        <fullName evidence="2">Uncharacterized protein</fullName>
    </submittedName>
</protein>
<feature type="region of interest" description="Disordered" evidence="1">
    <location>
        <begin position="313"/>
        <end position="372"/>
    </location>
</feature>
<evidence type="ECO:0000256" key="1">
    <source>
        <dbReference type="SAM" id="MobiDB-lite"/>
    </source>
</evidence>
<feature type="region of interest" description="Disordered" evidence="1">
    <location>
        <begin position="56"/>
        <end position="75"/>
    </location>
</feature>
<comment type="caution">
    <text evidence="2">The sequence shown here is derived from an EMBL/GenBank/DDBJ whole genome shotgun (WGS) entry which is preliminary data.</text>
</comment>
<dbReference type="Proteomes" id="UP000007129">
    <property type="component" value="Unassembled WGS sequence"/>
</dbReference>
<feature type="compositionally biased region" description="Basic and acidic residues" evidence="1">
    <location>
        <begin position="322"/>
        <end position="333"/>
    </location>
</feature>
<feature type="compositionally biased region" description="Basic and acidic residues" evidence="1">
    <location>
        <begin position="348"/>
        <end position="372"/>
    </location>
</feature>
<reference evidence="2 3" key="1">
    <citation type="journal article" date="2012" name="BMC Genomics">
        <title>Tools to kill: Genome of one of the most destructive plant pathogenic fungi Macrophomina phaseolina.</title>
        <authorList>
            <person name="Islam M.S."/>
            <person name="Haque M.S."/>
            <person name="Islam M.M."/>
            <person name="Emdad E.M."/>
            <person name="Halim A."/>
            <person name="Hossen Q.M.M."/>
            <person name="Hossain M.Z."/>
            <person name="Ahmed B."/>
            <person name="Rahim S."/>
            <person name="Rahman M.S."/>
            <person name="Alam M.M."/>
            <person name="Hou S."/>
            <person name="Wan X."/>
            <person name="Saito J.A."/>
            <person name="Alam M."/>
        </authorList>
    </citation>
    <scope>NUCLEOTIDE SEQUENCE [LARGE SCALE GENOMIC DNA]</scope>
    <source>
        <strain evidence="2 3">MS6</strain>
    </source>
</reference>
<name>K2S927_MACPH</name>
<organism evidence="2 3">
    <name type="scientific">Macrophomina phaseolina (strain MS6)</name>
    <name type="common">Charcoal rot fungus</name>
    <dbReference type="NCBI Taxonomy" id="1126212"/>
    <lineage>
        <taxon>Eukaryota</taxon>
        <taxon>Fungi</taxon>
        <taxon>Dikarya</taxon>
        <taxon>Ascomycota</taxon>
        <taxon>Pezizomycotina</taxon>
        <taxon>Dothideomycetes</taxon>
        <taxon>Dothideomycetes incertae sedis</taxon>
        <taxon>Botryosphaeriales</taxon>
        <taxon>Botryosphaeriaceae</taxon>
        <taxon>Macrophomina</taxon>
    </lineage>
</organism>
<dbReference type="VEuPathDB" id="FungiDB:MPH_01379"/>
<dbReference type="AlphaFoldDB" id="K2S927"/>
<evidence type="ECO:0000313" key="3">
    <source>
        <dbReference type="Proteomes" id="UP000007129"/>
    </source>
</evidence>
<dbReference type="EMBL" id="AHHD01000052">
    <property type="protein sequence ID" value="EKG21387.1"/>
    <property type="molecule type" value="Genomic_DNA"/>
</dbReference>